<organism evidence="1 2">
    <name type="scientific">Haloferula helveola</name>
    <dbReference type="NCBI Taxonomy" id="490095"/>
    <lineage>
        <taxon>Bacteria</taxon>
        <taxon>Pseudomonadati</taxon>
        <taxon>Verrucomicrobiota</taxon>
        <taxon>Verrucomicrobiia</taxon>
        <taxon>Verrucomicrobiales</taxon>
        <taxon>Verrucomicrobiaceae</taxon>
        <taxon>Haloferula</taxon>
    </lineage>
</organism>
<dbReference type="Proteomes" id="UP001374893">
    <property type="component" value="Chromosome"/>
</dbReference>
<gene>
    <name evidence="1" type="ORF">HAHE_40230</name>
</gene>
<protein>
    <recommendedName>
        <fullName evidence="3">Efflux transporter periplasmic adaptor subunit</fullName>
    </recommendedName>
</protein>
<reference evidence="1 2" key="1">
    <citation type="submission" date="2021-06" db="EMBL/GenBank/DDBJ databases">
        <title>Complete genome of Haloferula helveola possessing various polysaccharide degrading enzymes.</title>
        <authorList>
            <person name="Takami H."/>
            <person name="Huang C."/>
            <person name="Hamasaki K."/>
        </authorList>
    </citation>
    <scope>NUCLEOTIDE SEQUENCE [LARGE SCALE GENOMIC DNA]</scope>
    <source>
        <strain evidence="1 2">CN-1</strain>
    </source>
</reference>
<keyword evidence="2" id="KW-1185">Reference proteome</keyword>
<evidence type="ECO:0000313" key="1">
    <source>
        <dbReference type="EMBL" id="BCX50115.1"/>
    </source>
</evidence>
<evidence type="ECO:0008006" key="3">
    <source>
        <dbReference type="Google" id="ProtNLM"/>
    </source>
</evidence>
<accession>A0ABM7RJ69</accession>
<name>A0ABM7RJ69_9BACT</name>
<sequence>MWFFRRVTFLKHIGLAALFVVAVTLTLLSRHSASSASARTEGLRSTVPIALSVPVEVIEVGQDPSVRQIMVLP</sequence>
<proteinExistence type="predicted"/>
<evidence type="ECO:0000313" key="2">
    <source>
        <dbReference type="Proteomes" id="UP001374893"/>
    </source>
</evidence>
<dbReference type="EMBL" id="AP024702">
    <property type="protein sequence ID" value="BCX50115.1"/>
    <property type="molecule type" value="Genomic_DNA"/>
</dbReference>